<dbReference type="EMBL" id="JANPWB010000010">
    <property type="protein sequence ID" value="KAJ1143977.1"/>
    <property type="molecule type" value="Genomic_DNA"/>
</dbReference>
<dbReference type="Gene3D" id="3.30.250.20">
    <property type="entry name" value="L1 transposable element, C-terminal domain"/>
    <property type="match status" value="1"/>
</dbReference>
<accession>A0AAV7QWX5</accession>
<evidence type="ECO:0000313" key="3">
    <source>
        <dbReference type="Proteomes" id="UP001066276"/>
    </source>
</evidence>
<name>A0AAV7QWX5_PLEWA</name>
<protein>
    <submittedName>
        <fullName evidence="2">Uncharacterized protein</fullName>
    </submittedName>
</protein>
<dbReference type="InterPro" id="IPR042566">
    <property type="entry name" value="L1_C"/>
</dbReference>
<keyword evidence="3" id="KW-1185">Reference proteome</keyword>
<feature type="region of interest" description="Disordered" evidence="1">
    <location>
        <begin position="205"/>
        <end position="249"/>
    </location>
</feature>
<reference evidence="2" key="1">
    <citation type="journal article" date="2022" name="bioRxiv">
        <title>Sequencing and chromosome-scale assembly of the giantPleurodeles waltlgenome.</title>
        <authorList>
            <person name="Brown T."/>
            <person name="Elewa A."/>
            <person name="Iarovenko S."/>
            <person name="Subramanian E."/>
            <person name="Araus A.J."/>
            <person name="Petzold A."/>
            <person name="Susuki M."/>
            <person name="Suzuki K.-i.T."/>
            <person name="Hayashi T."/>
            <person name="Toyoda A."/>
            <person name="Oliveira C."/>
            <person name="Osipova E."/>
            <person name="Leigh N.D."/>
            <person name="Simon A."/>
            <person name="Yun M.H."/>
        </authorList>
    </citation>
    <scope>NUCLEOTIDE SEQUENCE</scope>
    <source>
        <strain evidence="2">20211129_DDA</strain>
        <tissue evidence="2">Liver</tissue>
    </source>
</reference>
<organism evidence="2 3">
    <name type="scientific">Pleurodeles waltl</name>
    <name type="common">Iberian ribbed newt</name>
    <dbReference type="NCBI Taxonomy" id="8319"/>
    <lineage>
        <taxon>Eukaryota</taxon>
        <taxon>Metazoa</taxon>
        <taxon>Chordata</taxon>
        <taxon>Craniata</taxon>
        <taxon>Vertebrata</taxon>
        <taxon>Euteleostomi</taxon>
        <taxon>Amphibia</taxon>
        <taxon>Batrachia</taxon>
        <taxon>Caudata</taxon>
        <taxon>Salamandroidea</taxon>
        <taxon>Salamandridae</taxon>
        <taxon>Pleurodelinae</taxon>
        <taxon>Pleurodeles</taxon>
    </lineage>
</organism>
<sequence>MAGSGTRVSFSAVDSLHSSGAAVWARSSTCARQLRSSSGLRSQTLAHKNNRGVHGRRNRIGPLHKQAAERPCPIIDCFLRHKQVCQLLTGARAHGPYREDGHDIRFAADFSRETNEKRKAFFPLRLRLRQLNIKFRLLEPAKIGITADGESKDFFDPADLRSFLDNISAQPVDQEPGVLTTNTPLPRDFTSLLAVDAGDPRIQTATQKRSRVLDRPSSQDGRDLALQAMADITQGPLRERHKSRSYPKP</sequence>
<dbReference type="Proteomes" id="UP001066276">
    <property type="component" value="Chromosome 6"/>
</dbReference>
<comment type="caution">
    <text evidence="2">The sequence shown here is derived from an EMBL/GenBank/DDBJ whole genome shotgun (WGS) entry which is preliminary data.</text>
</comment>
<dbReference type="AlphaFoldDB" id="A0AAV7QWX5"/>
<evidence type="ECO:0000313" key="2">
    <source>
        <dbReference type="EMBL" id="KAJ1143977.1"/>
    </source>
</evidence>
<proteinExistence type="predicted"/>
<gene>
    <name evidence="2" type="ORF">NDU88_010279</name>
</gene>
<feature type="compositionally biased region" description="Basic residues" evidence="1">
    <location>
        <begin position="239"/>
        <end position="249"/>
    </location>
</feature>
<evidence type="ECO:0000256" key="1">
    <source>
        <dbReference type="SAM" id="MobiDB-lite"/>
    </source>
</evidence>